<dbReference type="EC" id="5.3.1.6" evidence="2"/>
<keyword evidence="4" id="KW-1185">Reference proteome</keyword>
<comment type="similarity">
    <text evidence="2">Belongs to the ribose 5-phosphate isomerase family.</text>
</comment>
<dbReference type="GO" id="GO:0004751">
    <property type="term" value="F:ribose-5-phosphate isomerase activity"/>
    <property type="evidence" value="ECO:0007669"/>
    <property type="project" value="UniProtKB-EC"/>
</dbReference>
<feature type="active site" description="Proton acceptor" evidence="2">
    <location>
        <position position="102"/>
    </location>
</feature>
<gene>
    <name evidence="2" type="primary">rpiA</name>
    <name evidence="3" type="ORF">JOC77_000660</name>
</gene>
<dbReference type="InterPro" id="IPR004788">
    <property type="entry name" value="Ribose5P_isomerase_type_A"/>
</dbReference>
<evidence type="ECO:0000256" key="1">
    <source>
        <dbReference type="ARBA" id="ARBA00023235"/>
    </source>
</evidence>
<dbReference type="SUPFAM" id="SSF100950">
    <property type="entry name" value="NagB/RpiA/CoA transferase-like"/>
    <property type="match status" value="1"/>
</dbReference>
<sequence>MESKRLAGEKAAEFVKDGMVVGLGTGSTVYYTIMKLAERMKQGLVFKGVPTSVETEKIAARLGIPLISKGEINKIDLGIDGADAIDPDFVLIKGGGGALLREKIVAEAADQFIVVADPGKFVPNLADVEIPVEVIPFASELTEKHLKSLGCHTKLRVNNNTAFITDNGNYILDCKFEEIKNPKELETQILRIPGVAENGLFTDMANKIITLNALGEVVILAK</sequence>
<dbReference type="EMBL" id="JAFBFI010000002">
    <property type="protein sequence ID" value="MBM7691255.1"/>
    <property type="molecule type" value="Genomic_DNA"/>
</dbReference>
<accession>A0ABS2QE46</accession>
<comment type="function">
    <text evidence="2">Catalyzes the reversible conversion of ribose-5-phosphate to ribulose 5-phosphate.</text>
</comment>
<dbReference type="CDD" id="cd01398">
    <property type="entry name" value="RPI_A"/>
    <property type="match status" value="1"/>
</dbReference>
<feature type="binding site" evidence="2">
    <location>
        <begin position="80"/>
        <end position="83"/>
    </location>
    <ligand>
        <name>substrate</name>
    </ligand>
</feature>
<evidence type="ECO:0000256" key="2">
    <source>
        <dbReference type="HAMAP-Rule" id="MF_00170"/>
    </source>
</evidence>
<dbReference type="RefSeq" id="WP_204538478.1">
    <property type="nucleotide sequence ID" value="NZ_JAFBFI010000002.1"/>
</dbReference>
<name>A0ABS2QE46_9BACI</name>
<dbReference type="NCBIfam" id="NF001924">
    <property type="entry name" value="PRK00702.1"/>
    <property type="match status" value="1"/>
</dbReference>
<comment type="subunit">
    <text evidence="2">Homodimer.</text>
</comment>
<dbReference type="NCBIfam" id="TIGR00021">
    <property type="entry name" value="rpiA"/>
    <property type="match status" value="1"/>
</dbReference>
<dbReference type="Pfam" id="PF06026">
    <property type="entry name" value="Rib_5-P_isom_A"/>
    <property type="match status" value="1"/>
</dbReference>
<dbReference type="PANTHER" id="PTHR11934:SF0">
    <property type="entry name" value="RIBOSE-5-PHOSPHATE ISOMERASE"/>
    <property type="match status" value="1"/>
</dbReference>
<dbReference type="InterPro" id="IPR037171">
    <property type="entry name" value="NagB/RpiA_transferase-like"/>
</dbReference>
<evidence type="ECO:0000313" key="4">
    <source>
        <dbReference type="Proteomes" id="UP000823486"/>
    </source>
</evidence>
<organism evidence="3 4">
    <name type="scientific">Peribacillus deserti</name>
    <dbReference type="NCBI Taxonomy" id="673318"/>
    <lineage>
        <taxon>Bacteria</taxon>
        <taxon>Bacillati</taxon>
        <taxon>Bacillota</taxon>
        <taxon>Bacilli</taxon>
        <taxon>Bacillales</taxon>
        <taxon>Bacillaceae</taxon>
        <taxon>Peribacillus</taxon>
    </lineage>
</organism>
<dbReference type="HAMAP" id="MF_00170">
    <property type="entry name" value="Rib_5P_isom_A"/>
    <property type="match status" value="1"/>
</dbReference>
<dbReference type="InterPro" id="IPR020672">
    <property type="entry name" value="Ribose5P_isomerase_typA_subgr"/>
</dbReference>
<reference evidence="3 4" key="1">
    <citation type="submission" date="2021-01" db="EMBL/GenBank/DDBJ databases">
        <title>Genomic Encyclopedia of Type Strains, Phase IV (KMG-IV): sequencing the most valuable type-strain genomes for metagenomic binning, comparative biology and taxonomic classification.</title>
        <authorList>
            <person name="Goeker M."/>
        </authorList>
    </citation>
    <scope>NUCLEOTIDE SEQUENCE [LARGE SCALE GENOMIC DNA]</scope>
    <source>
        <strain evidence="3 4">DSM 105482</strain>
    </source>
</reference>
<dbReference type="Gene3D" id="3.30.70.260">
    <property type="match status" value="1"/>
</dbReference>
<feature type="binding site" evidence="2">
    <location>
        <begin position="93"/>
        <end position="96"/>
    </location>
    <ligand>
        <name>substrate</name>
    </ligand>
</feature>
<proteinExistence type="inferred from homology"/>
<comment type="pathway">
    <text evidence="2">Carbohydrate degradation; pentose phosphate pathway; D-ribose 5-phosphate from D-ribulose 5-phosphate (non-oxidative stage): step 1/1.</text>
</comment>
<dbReference type="PANTHER" id="PTHR11934">
    <property type="entry name" value="RIBOSE-5-PHOSPHATE ISOMERASE"/>
    <property type="match status" value="1"/>
</dbReference>
<protein>
    <recommendedName>
        <fullName evidence="2">Ribose-5-phosphate isomerase A</fullName>
        <ecNumber evidence="2">5.3.1.6</ecNumber>
    </recommendedName>
    <alternativeName>
        <fullName evidence="2">Phosphoriboisomerase A</fullName>
        <shortName evidence="2">PRI</shortName>
    </alternativeName>
</protein>
<dbReference type="Proteomes" id="UP000823486">
    <property type="component" value="Unassembled WGS sequence"/>
</dbReference>
<dbReference type="SUPFAM" id="SSF75445">
    <property type="entry name" value="D-ribose-5-phosphate isomerase (RpiA), lid domain"/>
    <property type="match status" value="1"/>
</dbReference>
<feature type="binding site" evidence="2">
    <location>
        <begin position="25"/>
        <end position="28"/>
    </location>
    <ligand>
        <name>substrate</name>
    </ligand>
</feature>
<evidence type="ECO:0000313" key="3">
    <source>
        <dbReference type="EMBL" id="MBM7691255.1"/>
    </source>
</evidence>
<keyword evidence="1 2" id="KW-0413">Isomerase</keyword>
<comment type="catalytic activity">
    <reaction evidence="2">
        <text>aldehydo-D-ribose 5-phosphate = D-ribulose 5-phosphate</text>
        <dbReference type="Rhea" id="RHEA:14657"/>
        <dbReference type="ChEBI" id="CHEBI:58121"/>
        <dbReference type="ChEBI" id="CHEBI:58273"/>
        <dbReference type="EC" id="5.3.1.6"/>
    </reaction>
</comment>
<dbReference type="Gene3D" id="3.40.50.1360">
    <property type="match status" value="1"/>
</dbReference>
<comment type="caution">
    <text evidence="3">The sequence shown here is derived from an EMBL/GenBank/DDBJ whole genome shotgun (WGS) entry which is preliminary data.</text>
</comment>
<feature type="binding site" evidence="2">
    <location>
        <position position="120"/>
    </location>
    <ligand>
        <name>substrate</name>
    </ligand>
</feature>